<evidence type="ECO:0000256" key="4">
    <source>
        <dbReference type="ARBA" id="ARBA00023274"/>
    </source>
</evidence>
<evidence type="ECO:0000256" key="3">
    <source>
        <dbReference type="ARBA" id="ARBA00022884"/>
    </source>
</evidence>
<accession>A0A9W6ZNI4</accession>
<dbReference type="InterPro" id="IPR010920">
    <property type="entry name" value="LSM_dom_sf"/>
</dbReference>
<name>A0A9W6ZNI4_9STRA</name>
<dbReference type="GO" id="GO:0000290">
    <property type="term" value="P:deadenylation-dependent decapping of nuclear-transcribed mRNA"/>
    <property type="evidence" value="ECO:0007669"/>
    <property type="project" value="TreeGrafter"/>
</dbReference>
<dbReference type="InterPro" id="IPR044642">
    <property type="entry name" value="PTHR15588"/>
</dbReference>
<dbReference type="Gene3D" id="2.30.30.100">
    <property type="match status" value="1"/>
</dbReference>
<dbReference type="InterPro" id="IPR047575">
    <property type="entry name" value="Sm"/>
</dbReference>
<keyword evidence="7" id="KW-1185">Reference proteome</keyword>
<evidence type="ECO:0000313" key="7">
    <source>
        <dbReference type="Proteomes" id="UP001165085"/>
    </source>
</evidence>
<gene>
    <name evidence="6" type="ORF">TrST_g8071</name>
</gene>
<keyword evidence="3" id="KW-0694">RNA-binding</keyword>
<dbReference type="Proteomes" id="UP001165085">
    <property type="component" value="Unassembled WGS sequence"/>
</dbReference>
<dbReference type="AlphaFoldDB" id="A0A9W6ZNI4"/>
<protein>
    <recommendedName>
        <fullName evidence="5">Sm domain-containing protein</fullName>
    </recommendedName>
</protein>
<dbReference type="PROSITE" id="PS52002">
    <property type="entry name" value="SM"/>
    <property type="match status" value="1"/>
</dbReference>
<sequence>MNVPFGFIPGFLPGASSLLTSLDTSILIILRDSSHLIGILRSYDQFSNVVVSDCVRRRFIVSKNVYTEEKRGLEVVRGDTIIMLGEFEGGKGGMREVGGEEFKVIEEGLGEGEENKVVWDFDQDF</sequence>
<keyword evidence="4" id="KW-0687">Ribonucleoprotein</keyword>
<comment type="similarity">
    <text evidence="1">Belongs to the snRNP Sm proteins family.</text>
</comment>
<evidence type="ECO:0000313" key="6">
    <source>
        <dbReference type="EMBL" id="GMH53739.1"/>
    </source>
</evidence>
<proteinExistence type="inferred from homology"/>
<dbReference type="PANTHER" id="PTHR15588:SF8">
    <property type="entry name" value="U6 SNRNA-ASSOCIATED SM-LIKE PROTEIN LSM1"/>
    <property type="match status" value="1"/>
</dbReference>
<evidence type="ECO:0000256" key="1">
    <source>
        <dbReference type="ARBA" id="ARBA00006850"/>
    </source>
</evidence>
<dbReference type="GO" id="GO:0006397">
    <property type="term" value="P:mRNA processing"/>
    <property type="evidence" value="ECO:0007669"/>
    <property type="project" value="UniProtKB-KW"/>
</dbReference>
<dbReference type="GO" id="GO:0000932">
    <property type="term" value="C:P-body"/>
    <property type="evidence" value="ECO:0007669"/>
    <property type="project" value="TreeGrafter"/>
</dbReference>
<dbReference type="SMART" id="SM00651">
    <property type="entry name" value="Sm"/>
    <property type="match status" value="1"/>
</dbReference>
<dbReference type="SUPFAM" id="SSF50182">
    <property type="entry name" value="Sm-like ribonucleoproteins"/>
    <property type="match status" value="1"/>
</dbReference>
<organism evidence="6 7">
    <name type="scientific">Triparma strigata</name>
    <dbReference type="NCBI Taxonomy" id="1606541"/>
    <lineage>
        <taxon>Eukaryota</taxon>
        <taxon>Sar</taxon>
        <taxon>Stramenopiles</taxon>
        <taxon>Ochrophyta</taxon>
        <taxon>Bolidophyceae</taxon>
        <taxon>Parmales</taxon>
        <taxon>Triparmaceae</taxon>
        <taxon>Triparma</taxon>
    </lineage>
</organism>
<comment type="caution">
    <text evidence="6">The sequence shown here is derived from an EMBL/GenBank/DDBJ whole genome shotgun (WGS) entry which is preliminary data.</text>
</comment>
<dbReference type="Pfam" id="PF01423">
    <property type="entry name" value="LSM"/>
    <property type="match status" value="1"/>
</dbReference>
<reference evidence="7" key="1">
    <citation type="journal article" date="2023" name="Commun. Biol.">
        <title>Genome analysis of Parmales, the sister group of diatoms, reveals the evolutionary specialization of diatoms from phago-mixotrophs to photoautotrophs.</title>
        <authorList>
            <person name="Ban H."/>
            <person name="Sato S."/>
            <person name="Yoshikawa S."/>
            <person name="Yamada K."/>
            <person name="Nakamura Y."/>
            <person name="Ichinomiya M."/>
            <person name="Sato N."/>
            <person name="Blanc-Mathieu R."/>
            <person name="Endo H."/>
            <person name="Kuwata A."/>
            <person name="Ogata H."/>
        </authorList>
    </citation>
    <scope>NUCLEOTIDE SEQUENCE [LARGE SCALE GENOMIC DNA]</scope>
    <source>
        <strain evidence="7">NIES 3701</strain>
    </source>
</reference>
<feature type="domain" description="Sm" evidence="5">
    <location>
        <begin position="13"/>
        <end position="90"/>
    </location>
</feature>
<dbReference type="InterPro" id="IPR001163">
    <property type="entry name" value="Sm_dom_euk/arc"/>
</dbReference>
<dbReference type="EMBL" id="BRXY01000022">
    <property type="protein sequence ID" value="GMH53739.1"/>
    <property type="molecule type" value="Genomic_DNA"/>
</dbReference>
<evidence type="ECO:0000256" key="2">
    <source>
        <dbReference type="ARBA" id="ARBA00022664"/>
    </source>
</evidence>
<evidence type="ECO:0000259" key="5">
    <source>
        <dbReference type="PROSITE" id="PS52002"/>
    </source>
</evidence>
<dbReference type="GO" id="GO:1990726">
    <property type="term" value="C:Lsm1-7-Pat1 complex"/>
    <property type="evidence" value="ECO:0007669"/>
    <property type="project" value="TreeGrafter"/>
</dbReference>
<dbReference type="GO" id="GO:0003729">
    <property type="term" value="F:mRNA binding"/>
    <property type="evidence" value="ECO:0007669"/>
    <property type="project" value="TreeGrafter"/>
</dbReference>
<dbReference type="GO" id="GO:1990904">
    <property type="term" value="C:ribonucleoprotein complex"/>
    <property type="evidence" value="ECO:0007669"/>
    <property type="project" value="UniProtKB-KW"/>
</dbReference>
<dbReference type="PANTHER" id="PTHR15588">
    <property type="entry name" value="LSM1"/>
    <property type="match status" value="1"/>
</dbReference>
<dbReference type="OrthoDB" id="10263346at2759"/>
<keyword evidence="2" id="KW-0507">mRNA processing</keyword>